<keyword evidence="2" id="KW-1185">Reference proteome</keyword>
<dbReference type="GO" id="GO:0005739">
    <property type="term" value="C:mitochondrion"/>
    <property type="evidence" value="ECO:0007669"/>
    <property type="project" value="InterPro"/>
</dbReference>
<comment type="caution">
    <text evidence="1">The sequence shown here is derived from an EMBL/GenBank/DDBJ whole genome shotgun (WGS) entry which is preliminary data.</text>
</comment>
<protein>
    <submittedName>
        <fullName evidence="1">Uncharacterized protein</fullName>
    </submittedName>
</protein>
<gene>
    <name evidence="1" type="ORF">BG006_002522</name>
</gene>
<dbReference type="Proteomes" id="UP000696485">
    <property type="component" value="Unassembled WGS sequence"/>
</dbReference>
<proteinExistence type="predicted"/>
<sequence>MLPSTRPLARTLVAASVRAASTRTAPGIAQARALHNKADPAIPGDATGFLPGDKITGETQIGSYPNLPMYNQQWRDATPSAGYWDLQDRRNFGETRTFSNTKALRSNYANFADQGAKTNVAVGSTQTTIIAPGNIQCGSRTGRGTNPTKLLYTLVKITIRPHAGKLEAVQFVLGYTPDIHQRTSLSREDEVPEEDDVLNIWSPDVWAFPAGLGVKRLLAAAAAFLGFGYFLSETRPEPHFTRRNYPEDGLLKALGVDASDEVMVEKRGARA</sequence>
<dbReference type="PANTHER" id="PTHR12840">
    <property type="entry name" value="NADH-UBIQUINONE OXIDOREDUCTASE ASHI SUBUNIT"/>
    <property type="match status" value="1"/>
</dbReference>
<reference evidence="1" key="1">
    <citation type="journal article" date="2020" name="Fungal Divers.">
        <title>Resolving the Mortierellaceae phylogeny through synthesis of multi-gene phylogenetics and phylogenomics.</title>
        <authorList>
            <person name="Vandepol N."/>
            <person name="Liber J."/>
            <person name="Desiro A."/>
            <person name="Na H."/>
            <person name="Kennedy M."/>
            <person name="Barry K."/>
            <person name="Grigoriev I.V."/>
            <person name="Miller A.N."/>
            <person name="O'Donnell K."/>
            <person name="Stajich J.E."/>
            <person name="Bonito G."/>
        </authorList>
    </citation>
    <scope>NUCLEOTIDE SEQUENCE</scope>
    <source>
        <strain evidence="1">NVP1</strain>
    </source>
</reference>
<evidence type="ECO:0000313" key="1">
    <source>
        <dbReference type="EMBL" id="KAF9337802.1"/>
    </source>
</evidence>
<name>A0A9P5SSV1_9FUNG</name>
<dbReference type="InterPro" id="IPR008699">
    <property type="entry name" value="NDUFB8"/>
</dbReference>
<dbReference type="PANTHER" id="PTHR12840:SF1">
    <property type="entry name" value="NADH DEHYDROGENASE [UBIQUINONE] 1 BETA SUBCOMPLEX SUBUNIT 8, MITOCHONDRIAL"/>
    <property type="match status" value="1"/>
</dbReference>
<dbReference type="AlphaFoldDB" id="A0A9P5SSV1"/>
<organism evidence="1 2">
    <name type="scientific">Podila minutissima</name>
    <dbReference type="NCBI Taxonomy" id="64525"/>
    <lineage>
        <taxon>Eukaryota</taxon>
        <taxon>Fungi</taxon>
        <taxon>Fungi incertae sedis</taxon>
        <taxon>Mucoromycota</taxon>
        <taxon>Mortierellomycotina</taxon>
        <taxon>Mortierellomycetes</taxon>
        <taxon>Mortierellales</taxon>
        <taxon>Mortierellaceae</taxon>
        <taxon>Podila</taxon>
    </lineage>
</organism>
<dbReference type="EMBL" id="JAAAUY010000016">
    <property type="protein sequence ID" value="KAF9337802.1"/>
    <property type="molecule type" value="Genomic_DNA"/>
</dbReference>
<accession>A0A9P5SSV1</accession>
<evidence type="ECO:0000313" key="2">
    <source>
        <dbReference type="Proteomes" id="UP000696485"/>
    </source>
</evidence>